<dbReference type="AlphaFoldDB" id="E6PH22"/>
<evidence type="ECO:0000313" key="1">
    <source>
        <dbReference type="EMBL" id="CBH75760.1"/>
    </source>
</evidence>
<protein>
    <submittedName>
        <fullName evidence="1">Uncharacterized protein</fullName>
    </submittedName>
</protein>
<sequence>MGAQVAQCVFLLMRHSRFILLPLRVQKNCISFSLLNARRNSGDNVPHGSCWVDRGTWGRTC</sequence>
<comment type="caution">
    <text evidence="1">The sequence shown here is derived from an EMBL/GenBank/DDBJ whole genome shotgun (WGS) entry which is preliminary data.</text>
</comment>
<proteinExistence type="predicted"/>
<dbReference type="EMBL" id="CABL01000016">
    <property type="protein sequence ID" value="CBH75760.1"/>
    <property type="molecule type" value="Genomic_DNA"/>
</dbReference>
<reference evidence="1" key="1">
    <citation type="submission" date="2009-10" db="EMBL/GenBank/DDBJ databases">
        <title>Diversity of trophic interactions inside an arsenic-rich microbial ecosystem.</title>
        <authorList>
            <person name="Bertin P.N."/>
            <person name="Heinrich-Salmeron A."/>
            <person name="Pelletier E."/>
            <person name="Goulhen-Chollet F."/>
            <person name="Arsene-Ploetze F."/>
            <person name="Gallien S."/>
            <person name="Calteau A."/>
            <person name="Vallenet D."/>
            <person name="Casiot C."/>
            <person name="Chane-Woon-Ming B."/>
            <person name="Giloteaux L."/>
            <person name="Barakat M."/>
            <person name="Bonnefoy V."/>
            <person name="Bruneel O."/>
            <person name="Chandler M."/>
            <person name="Cleiss J."/>
            <person name="Duran R."/>
            <person name="Elbaz-Poulichet F."/>
            <person name="Fonknechten N."/>
            <person name="Lauga B."/>
            <person name="Mornico D."/>
            <person name="Ortet P."/>
            <person name="Schaeffer C."/>
            <person name="Siguier P."/>
            <person name="Alexander Thil Smith A."/>
            <person name="Van Dorsselaer A."/>
            <person name="Weissenbach J."/>
            <person name="Medigue C."/>
            <person name="Le Paslier D."/>
        </authorList>
    </citation>
    <scope>NUCLEOTIDE SEQUENCE</scope>
</reference>
<organism evidence="1">
    <name type="scientific">mine drainage metagenome</name>
    <dbReference type="NCBI Taxonomy" id="410659"/>
    <lineage>
        <taxon>unclassified sequences</taxon>
        <taxon>metagenomes</taxon>
        <taxon>ecological metagenomes</taxon>
    </lineage>
</organism>
<accession>E6PH22</accession>
<gene>
    <name evidence="1" type="ORF">CARN1_1158</name>
</gene>
<name>E6PH22_9ZZZZ</name>